<comment type="similarity">
    <text evidence="1 6">Belongs to the universal ribosomal protein uL23 family.</text>
</comment>
<name>A0A1G5L883_9FIRM</name>
<dbReference type="NCBIfam" id="NF004359">
    <property type="entry name" value="PRK05738.1-3"/>
    <property type="match status" value="1"/>
</dbReference>
<dbReference type="InterPro" id="IPR013025">
    <property type="entry name" value="Ribosomal_uL23-like"/>
</dbReference>
<dbReference type="InterPro" id="IPR012677">
    <property type="entry name" value="Nucleotide-bd_a/b_plait_sf"/>
</dbReference>
<dbReference type="NCBIfam" id="NF004366">
    <property type="entry name" value="PRK05738.3-2"/>
    <property type="match status" value="1"/>
</dbReference>
<evidence type="ECO:0000256" key="5">
    <source>
        <dbReference type="ARBA" id="ARBA00023274"/>
    </source>
</evidence>
<evidence type="ECO:0000256" key="2">
    <source>
        <dbReference type="ARBA" id="ARBA00022730"/>
    </source>
</evidence>
<dbReference type="InterPro" id="IPR012678">
    <property type="entry name" value="Ribosomal_uL23/eL15/eS24_sf"/>
</dbReference>
<dbReference type="NCBIfam" id="NF004363">
    <property type="entry name" value="PRK05738.2-4"/>
    <property type="match status" value="1"/>
</dbReference>
<keyword evidence="3 6" id="KW-0694">RNA-binding</keyword>
<accession>A0A1G5L883</accession>
<proteinExistence type="inferred from homology"/>
<protein>
    <recommendedName>
        <fullName evidence="6">Large ribosomal subunit protein uL23</fullName>
    </recommendedName>
</protein>
<comment type="function">
    <text evidence="6">One of the early assembly proteins it binds 23S rRNA. One of the proteins that surrounds the polypeptide exit tunnel on the outside of the ribosome. Forms the main docking site for trigger factor binding to the ribosome.</text>
</comment>
<evidence type="ECO:0000256" key="6">
    <source>
        <dbReference type="HAMAP-Rule" id="MF_01369"/>
    </source>
</evidence>
<evidence type="ECO:0000256" key="1">
    <source>
        <dbReference type="ARBA" id="ARBA00006700"/>
    </source>
</evidence>
<evidence type="ECO:0000256" key="4">
    <source>
        <dbReference type="ARBA" id="ARBA00022980"/>
    </source>
</evidence>
<dbReference type="HAMAP" id="MF_01369_B">
    <property type="entry name" value="Ribosomal_uL23_B"/>
    <property type="match status" value="1"/>
</dbReference>
<reference evidence="7 8" key="1">
    <citation type="submission" date="2016-10" db="EMBL/GenBank/DDBJ databases">
        <authorList>
            <person name="de Groot N.N."/>
        </authorList>
    </citation>
    <scope>NUCLEOTIDE SEQUENCE [LARGE SCALE GENOMIC DNA]</scope>
    <source>
        <strain evidence="7 8">DSM 18978</strain>
    </source>
</reference>
<sequence length="96" mass="11184">MTNPHDIIIKPLVSEQSMESMADKKYTFVVYKRANKTEIKKAIEKIFGVKVEKVNTMNMTGKYKRMGKNIGKRPDWKKAIVQLKPDSKEIEFFEGM</sequence>
<dbReference type="SUPFAM" id="SSF54189">
    <property type="entry name" value="Ribosomal proteins S24e, L23 and L15e"/>
    <property type="match status" value="1"/>
</dbReference>
<dbReference type="RefSeq" id="WP_091547417.1">
    <property type="nucleotide sequence ID" value="NZ_FMUS01000042.1"/>
</dbReference>
<dbReference type="OrthoDB" id="9793353at2"/>
<keyword evidence="4 6" id="KW-0689">Ribosomal protein</keyword>
<dbReference type="EMBL" id="FMUS01000042">
    <property type="protein sequence ID" value="SCZ08784.1"/>
    <property type="molecule type" value="Genomic_DNA"/>
</dbReference>
<dbReference type="Proteomes" id="UP000198636">
    <property type="component" value="Unassembled WGS sequence"/>
</dbReference>
<keyword evidence="8" id="KW-1185">Reference proteome</keyword>
<evidence type="ECO:0000256" key="3">
    <source>
        <dbReference type="ARBA" id="ARBA00022884"/>
    </source>
</evidence>
<organism evidence="7 8">
    <name type="scientific">Alkaliphilus peptidifermentans DSM 18978</name>
    <dbReference type="NCBI Taxonomy" id="1120976"/>
    <lineage>
        <taxon>Bacteria</taxon>
        <taxon>Bacillati</taxon>
        <taxon>Bacillota</taxon>
        <taxon>Clostridia</taxon>
        <taxon>Peptostreptococcales</taxon>
        <taxon>Natronincolaceae</taxon>
        <taxon>Alkaliphilus</taxon>
    </lineage>
</organism>
<dbReference type="STRING" id="1120976.SAMN03080606_04139"/>
<dbReference type="FunFam" id="3.30.70.330:FF:000001">
    <property type="entry name" value="50S ribosomal protein L23"/>
    <property type="match status" value="1"/>
</dbReference>
<dbReference type="Pfam" id="PF00276">
    <property type="entry name" value="Ribosomal_L23"/>
    <property type="match status" value="1"/>
</dbReference>
<dbReference type="GO" id="GO:0005840">
    <property type="term" value="C:ribosome"/>
    <property type="evidence" value="ECO:0007669"/>
    <property type="project" value="UniProtKB-KW"/>
</dbReference>
<dbReference type="GO" id="GO:0006412">
    <property type="term" value="P:translation"/>
    <property type="evidence" value="ECO:0007669"/>
    <property type="project" value="UniProtKB-UniRule"/>
</dbReference>
<keyword evidence="2 6" id="KW-0699">rRNA-binding</keyword>
<evidence type="ECO:0000313" key="8">
    <source>
        <dbReference type="Proteomes" id="UP000198636"/>
    </source>
</evidence>
<dbReference type="GO" id="GO:0019843">
    <property type="term" value="F:rRNA binding"/>
    <property type="evidence" value="ECO:0007669"/>
    <property type="project" value="UniProtKB-UniRule"/>
</dbReference>
<comment type="subunit">
    <text evidence="6">Part of the 50S ribosomal subunit. Contacts protein L29, and trigger factor when it is bound to the ribosome.</text>
</comment>
<dbReference type="Gene3D" id="3.30.70.330">
    <property type="match status" value="1"/>
</dbReference>
<keyword evidence="5 6" id="KW-0687">Ribonucleoprotein</keyword>
<gene>
    <name evidence="6" type="primary">rplW</name>
    <name evidence="7" type="ORF">SAMN03080606_04139</name>
</gene>
<dbReference type="PANTHER" id="PTHR11620">
    <property type="entry name" value="60S RIBOSOMAL PROTEIN L23A"/>
    <property type="match status" value="1"/>
</dbReference>
<dbReference type="AlphaFoldDB" id="A0A1G5L883"/>
<evidence type="ECO:0000313" key="7">
    <source>
        <dbReference type="EMBL" id="SCZ08784.1"/>
    </source>
</evidence>
<dbReference type="GO" id="GO:1990904">
    <property type="term" value="C:ribonucleoprotein complex"/>
    <property type="evidence" value="ECO:0007669"/>
    <property type="project" value="UniProtKB-KW"/>
</dbReference>
<dbReference type="GO" id="GO:0003735">
    <property type="term" value="F:structural constituent of ribosome"/>
    <property type="evidence" value="ECO:0007669"/>
    <property type="project" value="InterPro"/>
</dbReference>